<dbReference type="GO" id="GO:0005319">
    <property type="term" value="F:lipid transporter activity"/>
    <property type="evidence" value="ECO:0007669"/>
    <property type="project" value="TreeGrafter"/>
</dbReference>
<dbReference type="GO" id="GO:0005543">
    <property type="term" value="F:phospholipid binding"/>
    <property type="evidence" value="ECO:0007669"/>
    <property type="project" value="TreeGrafter"/>
</dbReference>
<dbReference type="Proteomes" id="UP000825729">
    <property type="component" value="Unassembled WGS sequence"/>
</dbReference>
<evidence type="ECO:0000313" key="4">
    <source>
        <dbReference type="Proteomes" id="UP000825729"/>
    </source>
</evidence>
<comment type="caution">
    <text evidence="3">The sequence shown here is derived from an EMBL/GenBank/DDBJ whole genome shotgun (WGS) entry which is preliminary data.</text>
</comment>
<proteinExistence type="predicted"/>
<reference evidence="3 4" key="1">
    <citation type="submission" date="2021-07" db="EMBL/GenBank/DDBJ databases">
        <title>The Aristolochia fimbriata genome: insights into angiosperm evolution, floral development and chemical biosynthesis.</title>
        <authorList>
            <person name="Jiao Y."/>
        </authorList>
    </citation>
    <scope>NUCLEOTIDE SEQUENCE [LARGE SCALE GENOMIC DNA]</scope>
    <source>
        <strain evidence="3">IBCAS-2021</strain>
        <tissue evidence="3">Leaf</tissue>
    </source>
</reference>
<evidence type="ECO:0000256" key="1">
    <source>
        <dbReference type="SAM" id="Phobius"/>
    </source>
</evidence>
<keyword evidence="1" id="KW-0812">Transmembrane</keyword>
<sequence>MNGTPLTHVSSCKTLLSVPFVIPNAKSQSSSLFLANIFSKKLVVKASSANADQGPQSTSKRKNPLAVILEIPRNAWKQTLQPLSDFGFGRKSIWEGGVGLFIVSGALLFALTVAWLRGFYLRSRFRKYQTVFEFSQACGISKGTPVRIRGVTVGSVIRIVPSLRSIEAIAEIEDDKVVIPRNSLIEVNQSGLLMETMIDITPKEPLPLPSVGPLDPDCTSEGVIVCDRQKIAGHTGVSLDALVAIFTRLGREMEEIGVSKSYMLAEKVASVIQEAKPLLAKVEAMAEDIQPLLAEVRDTGLLKEVESLTKSLTQASDELRTIHSSILTPENTELIRQSIYTLIFTLKNIESISSDISGFTGDEATRRNLKLLIKSLSRLL</sequence>
<dbReference type="GO" id="GO:0009706">
    <property type="term" value="C:chloroplast inner membrane"/>
    <property type="evidence" value="ECO:0007669"/>
    <property type="project" value="TreeGrafter"/>
</dbReference>
<organism evidence="3 4">
    <name type="scientific">Aristolochia fimbriata</name>
    <name type="common">White veined hardy Dutchman's pipe vine</name>
    <dbReference type="NCBI Taxonomy" id="158543"/>
    <lineage>
        <taxon>Eukaryota</taxon>
        <taxon>Viridiplantae</taxon>
        <taxon>Streptophyta</taxon>
        <taxon>Embryophyta</taxon>
        <taxon>Tracheophyta</taxon>
        <taxon>Spermatophyta</taxon>
        <taxon>Magnoliopsida</taxon>
        <taxon>Magnoliidae</taxon>
        <taxon>Piperales</taxon>
        <taxon>Aristolochiaceae</taxon>
        <taxon>Aristolochia</taxon>
    </lineage>
</organism>
<name>A0AAV7F209_ARIFI</name>
<dbReference type="EMBL" id="JAINDJ010000003">
    <property type="protein sequence ID" value="KAG9454716.1"/>
    <property type="molecule type" value="Genomic_DNA"/>
</dbReference>
<keyword evidence="1" id="KW-1133">Transmembrane helix</keyword>
<dbReference type="PANTHER" id="PTHR34675:SF1">
    <property type="entry name" value="PROTEIN TRIGALACTOSYLDIACYLGLYCEROL 2, CHLOROPLASTIC"/>
    <property type="match status" value="1"/>
</dbReference>
<dbReference type="InterPro" id="IPR039342">
    <property type="entry name" value="TGD2-like"/>
</dbReference>
<feature type="transmembrane region" description="Helical" evidence="1">
    <location>
        <begin position="98"/>
        <end position="120"/>
    </location>
</feature>
<evidence type="ECO:0000259" key="2">
    <source>
        <dbReference type="Pfam" id="PF02470"/>
    </source>
</evidence>
<accession>A0AAV7F209</accession>
<feature type="domain" description="Mce/MlaD" evidence="2">
    <location>
        <begin position="127"/>
        <end position="202"/>
    </location>
</feature>
<gene>
    <name evidence="3" type="ORF">H6P81_007620</name>
</gene>
<evidence type="ECO:0000313" key="3">
    <source>
        <dbReference type="EMBL" id="KAG9454716.1"/>
    </source>
</evidence>
<dbReference type="PANTHER" id="PTHR34675">
    <property type="entry name" value="PROTEIN TRIGALACTOSYLDIACYLGLYCEROL 2, CHLOROPLASTIC"/>
    <property type="match status" value="1"/>
</dbReference>
<dbReference type="InterPro" id="IPR003399">
    <property type="entry name" value="Mce/MlaD"/>
</dbReference>
<dbReference type="AlphaFoldDB" id="A0AAV7F209"/>
<keyword evidence="4" id="KW-1185">Reference proteome</keyword>
<protein>
    <recommendedName>
        <fullName evidence="2">Mce/MlaD domain-containing protein</fullName>
    </recommendedName>
</protein>
<keyword evidence="1" id="KW-0472">Membrane</keyword>
<dbReference type="Pfam" id="PF02470">
    <property type="entry name" value="MlaD"/>
    <property type="match status" value="1"/>
</dbReference>